<gene>
    <name evidence="1" type="ORF">DVH24_016031</name>
</gene>
<name>A0A498JJ45_MALDO</name>
<comment type="caution">
    <text evidence="1">The sequence shown here is derived from an EMBL/GenBank/DDBJ whole genome shotgun (WGS) entry which is preliminary data.</text>
</comment>
<evidence type="ECO:0000313" key="1">
    <source>
        <dbReference type="EMBL" id="RXH93964.1"/>
    </source>
</evidence>
<reference evidence="1 2" key="1">
    <citation type="submission" date="2018-10" db="EMBL/GenBank/DDBJ databases">
        <title>A high-quality apple genome assembly.</title>
        <authorList>
            <person name="Hu J."/>
        </authorList>
    </citation>
    <scope>NUCLEOTIDE SEQUENCE [LARGE SCALE GENOMIC DNA]</scope>
    <source>
        <strain evidence="2">cv. HFTH1</strain>
        <tissue evidence="1">Young leaf</tissue>
    </source>
</reference>
<accession>A0A498JJ45</accession>
<dbReference type="EMBL" id="RDQH01000333">
    <property type="protein sequence ID" value="RXH93964.1"/>
    <property type="molecule type" value="Genomic_DNA"/>
</dbReference>
<organism evidence="1 2">
    <name type="scientific">Malus domestica</name>
    <name type="common">Apple</name>
    <name type="synonym">Pyrus malus</name>
    <dbReference type="NCBI Taxonomy" id="3750"/>
    <lineage>
        <taxon>Eukaryota</taxon>
        <taxon>Viridiplantae</taxon>
        <taxon>Streptophyta</taxon>
        <taxon>Embryophyta</taxon>
        <taxon>Tracheophyta</taxon>
        <taxon>Spermatophyta</taxon>
        <taxon>Magnoliopsida</taxon>
        <taxon>eudicotyledons</taxon>
        <taxon>Gunneridae</taxon>
        <taxon>Pentapetalae</taxon>
        <taxon>rosids</taxon>
        <taxon>fabids</taxon>
        <taxon>Rosales</taxon>
        <taxon>Rosaceae</taxon>
        <taxon>Amygdaloideae</taxon>
        <taxon>Maleae</taxon>
        <taxon>Malus</taxon>
    </lineage>
</organism>
<proteinExistence type="predicted"/>
<dbReference type="AlphaFoldDB" id="A0A498JJ45"/>
<dbReference type="Proteomes" id="UP000290289">
    <property type="component" value="Chromosome 7"/>
</dbReference>
<evidence type="ECO:0000313" key="2">
    <source>
        <dbReference type="Proteomes" id="UP000290289"/>
    </source>
</evidence>
<protein>
    <submittedName>
        <fullName evidence="1">Uncharacterized protein</fullName>
    </submittedName>
</protein>
<sequence length="64" mass="7236">MKTNENGLKTLSFNDNDKIKGKVNSTRIDFLGYAIHTSHFTSHTPFDNLCPLIFFNSSDPTTEN</sequence>
<keyword evidence="2" id="KW-1185">Reference proteome</keyword>